<evidence type="ECO:0000256" key="1">
    <source>
        <dbReference type="SAM" id="Coils"/>
    </source>
</evidence>
<dbReference type="EMBL" id="FWYF01000002">
    <property type="protein sequence ID" value="SMD33720.1"/>
    <property type="molecule type" value="Genomic_DNA"/>
</dbReference>
<name>A0A1W2GAL7_REIFA</name>
<proteinExistence type="predicted"/>
<keyword evidence="1" id="KW-0175">Coiled coil</keyword>
<evidence type="ECO:0000313" key="3">
    <source>
        <dbReference type="Proteomes" id="UP000192472"/>
    </source>
</evidence>
<keyword evidence="3" id="KW-1185">Reference proteome</keyword>
<evidence type="ECO:0000313" key="2">
    <source>
        <dbReference type="EMBL" id="SMD33720.1"/>
    </source>
</evidence>
<accession>A0A1W2GAL7</accession>
<dbReference type="Proteomes" id="UP000192472">
    <property type="component" value="Unassembled WGS sequence"/>
</dbReference>
<protein>
    <submittedName>
        <fullName evidence="2">Uncharacterized protein</fullName>
    </submittedName>
</protein>
<sequence length="239" mass="27722">MRFFKMSITQLFSLTSKRSLICIIGIMTLCGVSLQSLAQVYSLKINTSNFTLEGQIFNGYTTDFVQPYKEVKKEWWRYVNARTIIFNKKTHLVLTVPAKGKDTNEPLKFVSQLIEDKNKNLSTLKLALVKDEVPENQQAQLSNQVKNLLKDFKVNYFTALVQNKINEQEIAGKRISQRMDKYLLDNSKLQLRIEKKPEEKNELTARLKTNTAEIEKLQVKLNANQKKLGQYKKELTLIK</sequence>
<feature type="coiled-coil region" evidence="1">
    <location>
        <begin position="200"/>
        <end position="234"/>
    </location>
</feature>
<organism evidence="2 3">
    <name type="scientific">Reichenbachiella faecimaris</name>
    <dbReference type="NCBI Taxonomy" id="692418"/>
    <lineage>
        <taxon>Bacteria</taxon>
        <taxon>Pseudomonadati</taxon>
        <taxon>Bacteroidota</taxon>
        <taxon>Cytophagia</taxon>
        <taxon>Cytophagales</taxon>
        <taxon>Reichenbachiellaceae</taxon>
        <taxon>Reichenbachiella</taxon>
    </lineage>
</organism>
<dbReference type="RefSeq" id="WP_221407839.1">
    <property type="nucleotide sequence ID" value="NZ_FWYF01000002.1"/>
</dbReference>
<gene>
    <name evidence="2" type="ORF">SAMN04488029_1627</name>
</gene>
<reference evidence="2 3" key="1">
    <citation type="submission" date="2017-04" db="EMBL/GenBank/DDBJ databases">
        <authorList>
            <person name="Afonso C.L."/>
            <person name="Miller P.J."/>
            <person name="Scott M.A."/>
            <person name="Spackman E."/>
            <person name="Goraichik I."/>
            <person name="Dimitrov K.M."/>
            <person name="Suarez D.L."/>
            <person name="Swayne D.E."/>
        </authorList>
    </citation>
    <scope>NUCLEOTIDE SEQUENCE [LARGE SCALE GENOMIC DNA]</scope>
    <source>
        <strain evidence="2 3">DSM 26133</strain>
    </source>
</reference>
<dbReference type="AlphaFoldDB" id="A0A1W2GAL7"/>